<organism evidence="2 3">
    <name type="scientific">Penstemon smallii</name>
    <dbReference type="NCBI Taxonomy" id="265156"/>
    <lineage>
        <taxon>Eukaryota</taxon>
        <taxon>Viridiplantae</taxon>
        <taxon>Streptophyta</taxon>
        <taxon>Embryophyta</taxon>
        <taxon>Tracheophyta</taxon>
        <taxon>Spermatophyta</taxon>
        <taxon>Magnoliopsida</taxon>
        <taxon>eudicotyledons</taxon>
        <taxon>Gunneridae</taxon>
        <taxon>Pentapetalae</taxon>
        <taxon>asterids</taxon>
        <taxon>lamiids</taxon>
        <taxon>Lamiales</taxon>
        <taxon>Plantaginaceae</taxon>
        <taxon>Cheloneae</taxon>
        <taxon>Penstemon</taxon>
    </lineage>
</organism>
<feature type="compositionally biased region" description="Basic residues" evidence="1">
    <location>
        <begin position="215"/>
        <end position="225"/>
    </location>
</feature>
<keyword evidence="3" id="KW-1185">Reference proteome</keyword>
<proteinExistence type="predicted"/>
<accession>A0ABD3S2A3</accession>
<dbReference type="EMBL" id="JBJXBP010000007">
    <property type="protein sequence ID" value="KAL3818531.1"/>
    <property type="molecule type" value="Genomic_DNA"/>
</dbReference>
<feature type="region of interest" description="Disordered" evidence="1">
    <location>
        <begin position="95"/>
        <end position="229"/>
    </location>
</feature>
<feature type="compositionally biased region" description="Basic and acidic residues" evidence="1">
    <location>
        <begin position="126"/>
        <end position="144"/>
    </location>
</feature>
<gene>
    <name evidence="2" type="ORF">ACJIZ3_004436</name>
</gene>
<protein>
    <submittedName>
        <fullName evidence="2">Uncharacterized protein</fullName>
    </submittedName>
</protein>
<feature type="compositionally biased region" description="Basic and acidic residues" evidence="1">
    <location>
        <begin position="202"/>
        <end position="211"/>
    </location>
</feature>
<evidence type="ECO:0000313" key="2">
    <source>
        <dbReference type="EMBL" id="KAL3818531.1"/>
    </source>
</evidence>
<dbReference type="AlphaFoldDB" id="A0ABD3S2A3"/>
<name>A0ABD3S2A3_9LAMI</name>
<evidence type="ECO:0000313" key="3">
    <source>
        <dbReference type="Proteomes" id="UP001634393"/>
    </source>
</evidence>
<evidence type="ECO:0000256" key="1">
    <source>
        <dbReference type="SAM" id="MobiDB-lite"/>
    </source>
</evidence>
<reference evidence="2 3" key="1">
    <citation type="submission" date="2024-12" db="EMBL/GenBank/DDBJ databases">
        <title>The unique morphological basis and parallel evolutionary history of personate flowers in Penstemon.</title>
        <authorList>
            <person name="Depatie T.H."/>
            <person name="Wessinger C.A."/>
        </authorList>
    </citation>
    <scope>NUCLEOTIDE SEQUENCE [LARGE SCALE GENOMIC DNA]</scope>
    <source>
        <strain evidence="2">WTNN_2</strain>
        <tissue evidence="2">Leaf</tissue>
    </source>
</reference>
<feature type="compositionally biased region" description="Basic and acidic residues" evidence="1">
    <location>
        <begin position="172"/>
        <end position="188"/>
    </location>
</feature>
<feature type="region of interest" description="Disordered" evidence="1">
    <location>
        <begin position="59"/>
        <end position="83"/>
    </location>
</feature>
<dbReference type="Proteomes" id="UP001634393">
    <property type="component" value="Unassembled WGS sequence"/>
</dbReference>
<feature type="region of interest" description="Disordered" evidence="1">
    <location>
        <begin position="240"/>
        <end position="259"/>
    </location>
</feature>
<sequence length="259" mass="28541">MGCGVSRLDANGVAIPARLRPIFLQRLEEIKLRRHNRHLNADSTPSKKELLLHAMDDDDNASHHHQHSPHASKSVPSTPKIGDKKSKTEIYAKENGIHDVANINNNNTDDQKHVVAPKESNPIGKGKNDPKESEIEGAKAKEANADDDDGNERMIGHEDDDAFPGSPSFRVYFKDNGEEKNGKSDAFKDAVSSDDGISPKKSSVDKEEKRSAGSSRKKRSFRKVLPKGGQVKNLLNVKSCYTPSHDHHHSHLLTAKTAT</sequence>
<comment type="caution">
    <text evidence="2">The sequence shown here is derived from an EMBL/GenBank/DDBJ whole genome shotgun (WGS) entry which is preliminary data.</text>
</comment>